<keyword evidence="1" id="KW-0560">Oxidoreductase</keyword>
<evidence type="ECO:0000259" key="2">
    <source>
        <dbReference type="Pfam" id="PF00465"/>
    </source>
</evidence>
<dbReference type="Gene3D" id="3.40.50.1970">
    <property type="match status" value="1"/>
</dbReference>
<accession>A0ABS2DR65</accession>
<dbReference type="Proteomes" id="UP000715095">
    <property type="component" value="Unassembled WGS sequence"/>
</dbReference>
<dbReference type="RefSeq" id="WP_205102308.1">
    <property type="nucleotide sequence ID" value="NZ_JACJJC010000006.1"/>
</dbReference>
<evidence type="ECO:0000313" key="4">
    <source>
        <dbReference type="EMBL" id="MBM6703835.1"/>
    </source>
</evidence>
<evidence type="ECO:0000313" key="5">
    <source>
        <dbReference type="Proteomes" id="UP000715095"/>
    </source>
</evidence>
<keyword evidence="5" id="KW-1185">Reference proteome</keyword>
<feature type="domain" description="Fe-containing alcohol dehydrogenase-like C-terminal" evidence="3">
    <location>
        <begin position="191"/>
        <end position="392"/>
    </location>
</feature>
<dbReference type="EMBL" id="JACJJC010000006">
    <property type="protein sequence ID" value="MBM6703835.1"/>
    <property type="molecule type" value="Genomic_DNA"/>
</dbReference>
<evidence type="ECO:0000259" key="3">
    <source>
        <dbReference type="Pfam" id="PF25137"/>
    </source>
</evidence>
<dbReference type="PANTHER" id="PTHR43633:SF1">
    <property type="entry name" value="ALCOHOL DEHYDROGENASE YQHD"/>
    <property type="match status" value="1"/>
</dbReference>
<gene>
    <name evidence="4" type="ORF">H6A60_04975</name>
</gene>
<dbReference type="Pfam" id="PF25137">
    <property type="entry name" value="ADH_Fe_C"/>
    <property type="match status" value="1"/>
</dbReference>
<evidence type="ECO:0000256" key="1">
    <source>
        <dbReference type="ARBA" id="ARBA00023002"/>
    </source>
</evidence>
<dbReference type="Gene3D" id="1.20.1090.10">
    <property type="entry name" value="Dehydroquinate synthase-like - alpha domain"/>
    <property type="match status" value="1"/>
</dbReference>
<name>A0ABS2DR65_9BURK</name>
<sequence length="396" mass="42539">MLNFSYHNPTRLVFGRDAETQTGAVIRETLGKSGKVLVLYGGGSVRRTGLLDAVRSSLEEAGFTVIEKGGVQPNPRMNFVRDTVDWIRDQAIKAVVAVGGGSVIDTAKAVAIGVEYEGDSWDFFTGEAVPEKALPVFAVLSIPAAGSEQSTRAVITHHGDKIGIGSPLIRPRAALINPARFATLPALQISAGVVDMFSHILERYFSNTEHTEFVDGQAEAALRTILEFGPKVLSNPKDYDAWCQIGLAGSFAHNGYFGLGREEDWACHAIEHEISGWNEAVVHGAGLAVVIPAWMRYVSQFAPARFAAFSRRVMGVADTTDGEKRSEAAVIALGIAKFISWLQQMKLATTLESLGIGDCPIESLARHAVRKGPIGRLKPLSEDDVLAILTAAKSGK</sequence>
<proteinExistence type="predicted"/>
<reference evidence="4 5" key="1">
    <citation type="journal article" date="2021" name="Sci. Rep.">
        <title>The distribution of antibiotic resistance genes in chicken gut microbiota commensals.</title>
        <authorList>
            <person name="Juricova H."/>
            <person name="Matiasovicova J."/>
            <person name="Kubasova T."/>
            <person name="Cejkova D."/>
            <person name="Rychlik I."/>
        </authorList>
    </citation>
    <scope>NUCLEOTIDE SEQUENCE [LARGE SCALE GENOMIC DNA]</scope>
    <source>
        <strain evidence="4 5">An829</strain>
    </source>
</reference>
<dbReference type="Pfam" id="PF00465">
    <property type="entry name" value="Fe-ADH"/>
    <property type="match status" value="1"/>
</dbReference>
<comment type="caution">
    <text evidence="4">The sequence shown here is derived from an EMBL/GenBank/DDBJ whole genome shotgun (WGS) entry which is preliminary data.</text>
</comment>
<dbReference type="InterPro" id="IPR001670">
    <property type="entry name" value="ADH_Fe/GldA"/>
</dbReference>
<feature type="domain" description="Alcohol dehydrogenase iron-type/glycerol dehydrogenase GldA" evidence="2">
    <location>
        <begin position="9"/>
        <end position="178"/>
    </location>
</feature>
<dbReference type="PANTHER" id="PTHR43633">
    <property type="entry name" value="ALCOHOL DEHYDROGENASE YQHD"/>
    <property type="match status" value="1"/>
</dbReference>
<dbReference type="InterPro" id="IPR044731">
    <property type="entry name" value="BDH-like"/>
</dbReference>
<dbReference type="InterPro" id="IPR056798">
    <property type="entry name" value="ADH_Fe_C"/>
</dbReference>
<protein>
    <submittedName>
        <fullName evidence="4">Iron-containing alcohol dehydrogenase</fullName>
    </submittedName>
</protein>
<dbReference type="CDD" id="cd08187">
    <property type="entry name" value="BDH"/>
    <property type="match status" value="1"/>
</dbReference>
<dbReference type="SUPFAM" id="SSF56796">
    <property type="entry name" value="Dehydroquinate synthase-like"/>
    <property type="match status" value="1"/>
</dbReference>
<organism evidence="4 5">
    <name type="scientific">Sutterella massiliensis</name>
    <dbReference type="NCBI Taxonomy" id="1816689"/>
    <lineage>
        <taxon>Bacteria</taxon>
        <taxon>Pseudomonadati</taxon>
        <taxon>Pseudomonadota</taxon>
        <taxon>Betaproteobacteria</taxon>
        <taxon>Burkholderiales</taxon>
        <taxon>Sutterellaceae</taxon>
        <taxon>Sutterella</taxon>
    </lineage>
</organism>